<feature type="compositionally biased region" description="Polar residues" evidence="1">
    <location>
        <begin position="547"/>
        <end position="561"/>
    </location>
</feature>
<protein>
    <submittedName>
        <fullName evidence="4">DEAD/DEAH box helicase family protein</fullName>
    </submittedName>
</protein>
<keyword evidence="4" id="KW-0547">Nucleotide-binding</keyword>
<evidence type="ECO:0000259" key="2">
    <source>
        <dbReference type="PROSITE" id="PS51192"/>
    </source>
</evidence>
<evidence type="ECO:0000313" key="5">
    <source>
        <dbReference type="Proteomes" id="UP000718278"/>
    </source>
</evidence>
<sequence length="573" mass="64165">MALRYYQREAVDAVFDYWKEEAGHPLVDMATGTGKSMTLATLFQELITGWPDMRLCCVTHVVELVEGNFKELLGIAPFAPAGLYASALGQRSASAQILFAQLQTVYDKASQIGHVDVLGIDEVHLVPNDANTMYRQFIDALLAINPEMKIVGLSATPYRLDSGRLDEGDDRLFDKTVYTYGIREGIDDGYLTPITSKPTETKQDTSHVPMRGNDLAKGALQKAVDRDDLNRRIIEEVFDTEGHRRTSLFFCAGVEHATNVRDIIRQAGRTCEVLHGKTPRGERRDIINALKNGEIWGVSNDNVMSTGTNVPRIDLIVDMARTKSASRYVQRVGRGTRIIYPPRFDPEAVTADERKAAIAGYLKPNCRYMDFAGNISEHGPVDMIEPHKPTKGDGTAPIKICPGCEEQLHASLRLCWCCGHEFEIDDTPKLQERATDAPIISTAEAEWRKVTGRTFHFHEGKGDKPPSVKCSYIAGYTQINEWLCPQHSGFAQTKAHRWWTQHGGQRPFPKTVMEWLERQRELKPTSEVSLVPNGKYWNVKDYKVSAENDNSPEPANDNVSVGLSELLDDEIPF</sequence>
<dbReference type="PROSITE" id="PS51194">
    <property type="entry name" value="HELICASE_CTER"/>
    <property type="match status" value="1"/>
</dbReference>
<dbReference type="InterPro" id="IPR006935">
    <property type="entry name" value="Helicase/UvrB_N"/>
</dbReference>
<proteinExistence type="predicted"/>
<dbReference type="SMART" id="SM00490">
    <property type="entry name" value="HELICc"/>
    <property type="match status" value="1"/>
</dbReference>
<dbReference type="Gene3D" id="3.40.50.300">
    <property type="entry name" value="P-loop containing nucleotide triphosphate hydrolases"/>
    <property type="match status" value="2"/>
</dbReference>
<keyword evidence="5" id="KW-1185">Reference proteome</keyword>
<dbReference type="SUPFAM" id="SSF52540">
    <property type="entry name" value="P-loop containing nucleoside triphosphate hydrolases"/>
    <property type="match status" value="1"/>
</dbReference>
<organism evidence="4 5">
    <name type="scientific">Brucella pituitosa</name>
    <dbReference type="NCBI Taxonomy" id="571256"/>
    <lineage>
        <taxon>Bacteria</taxon>
        <taxon>Pseudomonadati</taxon>
        <taxon>Pseudomonadota</taxon>
        <taxon>Alphaproteobacteria</taxon>
        <taxon>Hyphomicrobiales</taxon>
        <taxon>Brucellaceae</taxon>
        <taxon>Brucella/Ochrobactrum group</taxon>
        <taxon>Brucella</taxon>
    </lineage>
</organism>
<dbReference type="PROSITE" id="PS51192">
    <property type="entry name" value="HELICASE_ATP_BIND_1"/>
    <property type="match status" value="1"/>
</dbReference>
<keyword evidence="4" id="KW-0347">Helicase</keyword>
<dbReference type="GO" id="GO:0004386">
    <property type="term" value="F:helicase activity"/>
    <property type="evidence" value="ECO:0007669"/>
    <property type="project" value="UniProtKB-KW"/>
</dbReference>
<dbReference type="InterPro" id="IPR014001">
    <property type="entry name" value="Helicase_ATP-bd"/>
</dbReference>
<dbReference type="Pfam" id="PF04851">
    <property type="entry name" value="ResIII"/>
    <property type="match status" value="1"/>
</dbReference>
<keyword evidence="4" id="KW-0067">ATP-binding</keyword>
<keyword evidence="4" id="KW-0378">Hydrolase</keyword>
<gene>
    <name evidence="4" type="ORF">IPV26_12275</name>
</gene>
<dbReference type="SMART" id="SM00487">
    <property type="entry name" value="DEXDc"/>
    <property type="match status" value="1"/>
</dbReference>
<dbReference type="Pfam" id="PF00271">
    <property type="entry name" value="Helicase_C"/>
    <property type="match status" value="1"/>
</dbReference>
<dbReference type="InterPro" id="IPR001650">
    <property type="entry name" value="Helicase_C-like"/>
</dbReference>
<evidence type="ECO:0000256" key="1">
    <source>
        <dbReference type="SAM" id="MobiDB-lite"/>
    </source>
</evidence>
<feature type="domain" description="Helicase C-terminal" evidence="3">
    <location>
        <begin position="225"/>
        <end position="387"/>
    </location>
</feature>
<dbReference type="PANTHER" id="PTHR47396:SF1">
    <property type="entry name" value="ATP-DEPENDENT HELICASE IRC3-RELATED"/>
    <property type="match status" value="1"/>
</dbReference>
<dbReference type="InterPro" id="IPR027417">
    <property type="entry name" value="P-loop_NTPase"/>
</dbReference>
<accession>A0ABS3K0I9</accession>
<comment type="caution">
    <text evidence="4">The sequence shown here is derived from an EMBL/GenBank/DDBJ whole genome shotgun (WGS) entry which is preliminary data.</text>
</comment>
<feature type="region of interest" description="Disordered" evidence="1">
    <location>
        <begin position="191"/>
        <end position="212"/>
    </location>
</feature>
<dbReference type="Proteomes" id="UP000718278">
    <property type="component" value="Unassembled WGS sequence"/>
</dbReference>
<feature type="domain" description="Helicase ATP-binding" evidence="2">
    <location>
        <begin position="16"/>
        <end position="157"/>
    </location>
</feature>
<feature type="region of interest" description="Disordered" evidence="1">
    <location>
        <begin position="545"/>
        <end position="573"/>
    </location>
</feature>
<dbReference type="EMBL" id="JADIJS010000002">
    <property type="protein sequence ID" value="MBO1040440.1"/>
    <property type="molecule type" value="Genomic_DNA"/>
</dbReference>
<evidence type="ECO:0000313" key="4">
    <source>
        <dbReference type="EMBL" id="MBO1040440.1"/>
    </source>
</evidence>
<dbReference type="RefSeq" id="WP_207488899.1">
    <property type="nucleotide sequence ID" value="NZ_JADIJS010000002.1"/>
</dbReference>
<dbReference type="InterPro" id="IPR050742">
    <property type="entry name" value="Helicase_Restrict-Modif_Enz"/>
</dbReference>
<reference evidence="4 5" key="1">
    <citation type="submission" date="2020-10" db="EMBL/GenBank/DDBJ databases">
        <title>Genomic characterization of underground lake bacteria from Wind Cave National Park: Insight into the archetypical LuxI/LuxR and identification of LuxR solos.</title>
        <authorList>
            <person name="Wengert P.C."/>
            <person name="Savka M.A."/>
        </authorList>
    </citation>
    <scope>NUCLEOTIDE SEQUENCE [LARGE SCALE GENOMIC DNA]</scope>
    <source>
        <strain evidence="4 5">SD316</strain>
    </source>
</reference>
<evidence type="ECO:0000259" key="3">
    <source>
        <dbReference type="PROSITE" id="PS51194"/>
    </source>
</evidence>
<dbReference type="PANTHER" id="PTHR47396">
    <property type="entry name" value="TYPE I RESTRICTION ENZYME ECOKI R PROTEIN"/>
    <property type="match status" value="1"/>
</dbReference>
<name>A0ABS3K0I9_9HYPH</name>